<dbReference type="Proteomes" id="UP000659223">
    <property type="component" value="Unassembled WGS sequence"/>
</dbReference>
<keyword evidence="1" id="KW-1133">Transmembrane helix</keyword>
<name>A0ABQ2ZD96_9ACTN</name>
<evidence type="ECO:0000256" key="1">
    <source>
        <dbReference type="SAM" id="Phobius"/>
    </source>
</evidence>
<reference evidence="3" key="1">
    <citation type="journal article" date="2019" name="Int. J. Syst. Evol. Microbiol.">
        <title>The Global Catalogue of Microorganisms (GCM) 10K type strain sequencing project: providing services to taxonomists for standard genome sequencing and annotation.</title>
        <authorList>
            <consortium name="The Broad Institute Genomics Platform"/>
            <consortium name="The Broad Institute Genome Sequencing Center for Infectious Disease"/>
            <person name="Wu L."/>
            <person name="Ma J."/>
        </authorList>
    </citation>
    <scope>NUCLEOTIDE SEQUENCE [LARGE SCALE GENOMIC DNA]</scope>
    <source>
        <strain evidence="3">JCM 4586</strain>
    </source>
</reference>
<dbReference type="EMBL" id="BMUT01000025">
    <property type="protein sequence ID" value="GGY11402.1"/>
    <property type="molecule type" value="Genomic_DNA"/>
</dbReference>
<organism evidence="2 3">
    <name type="scientific">Streptomyces hiroshimensis</name>
    <dbReference type="NCBI Taxonomy" id="66424"/>
    <lineage>
        <taxon>Bacteria</taxon>
        <taxon>Bacillati</taxon>
        <taxon>Actinomycetota</taxon>
        <taxon>Actinomycetes</taxon>
        <taxon>Kitasatosporales</taxon>
        <taxon>Streptomycetaceae</taxon>
        <taxon>Streptomyces</taxon>
    </lineage>
</organism>
<evidence type="ECO:0000313" key="2">
    <source>
        <dbReference type="EMBL" id="GGY11402.1"/>
    </source>
</evidence>
<sequence>MESGSVMQLITAGAALSGVMLSLLANAYLERRRARDVRALEVMRVDLDRVKWLREERVKAYGGLSLAGEEAQQFIRSELPLVLGPDGAARRAAVEDRWRELRTELRKAYDQVALFGSEQARAEALRIWQVARNGANDFLQEPDTDGTDRAARLAAQIRSVASELGTAGNRFLEACRRDLQGE</sequence>
<evidence type="ECO:0000313" key="3">
    <source>
        <dbReference type="Proteomes" id="UP000659223"/>
    </source>
</evidence>
<keyword evidence="1" id="KW-0812">Transmembrane</keyword>
<feature type="transmembrane region" description="Helical" evidence="1">
    <location>
        <begin position="6"/>
        <end position="29"/>
    </location>
</feature>
<accession>A0ABQ2ZD96</accession>
<keyword evidence="3" id="KW-1185">Reference proteome</keyword>
<comment type="caution">
    <text evidence="2">The sequence shown here is derived from an EMBL/GenBank/DDBJ whole genome shotgun (WGS) entry which is preliminary data.</text>
</comment>
<gene>
    <name evidence="2" type="ORF">GCM10010324_67650</name>
</gene>
<protein>
    <recommendedName>
        <fullName evidence="4">Secreted protein</fullName>
    </recommendedName>
</protein>
<evidence type="ECO:0008006" key="4">
    <source>
        <dbReference type="Google" id="ProtNLM"/>
    </source>
</evidence>
<keyword evidence="1" id="KW-0472">Membrane</keyword>
<proteinExistence type="predicted"/>